<dbReference type="GO" id="GO:0050661">
    <property type="term" value="F:NADP binding"/>
    <property type="evidence" value="ECO:0007669"/>
    <property type="project" value="InterPro"/>
</dbReference>
<dbReference type="InterPro" id="IPR036291">
    <property type="entry name" value="NAD(P)-bd_dom_sf"/>
</dbReference>
<accession>A0AA97FDI1</accession>
<organism evidence="3 4">
    <name type="scientific">Methanochimaera problematica</name>
    <dbReference type="NCBI Taxonomy" id="2609417"/>
    <lineage>
        <taxon>Archaea</taxon>
        <taxon>Methanobacteriati</taxon>
        <taxon>Methanobacteriota</taxon>
        <taxon>Stenosarchaea group</taxon>
        <taxon>Methanomicrobia</taxon>
        <taxon>Methanomicrobiales</taxon>
        <taxon>Methanomicrobiaceae</taxon>
        <taxon>Methanochimaera</taxon>
    </lineage>
</organism>
<dbReference type="RefSeq" id="WP_317137820.1">
    <property type="nucleotide sequence ID" value="NZ_CP043875.1"/>
</dbReference>
<dbReference type="Proteomes" id="UP001301797">
    <property type="component" value="Chromosome"/>
</dbReference>
<dbReference type="InterPro" id="IPR010185">
    <property type="entry name" value="NpdG"/>
</dbReference>
<evidence type="ECO:0000259" key="2">
    <source>
        <dbReference type="Pfam" id="PF03807"/>
    </source>
</evidence>
<evidence type="ECO:0000313" key="3">
    <source>
        <dbReference type="EMBL" id="WOF16234.1"/>
    </source>
</evidence>
<dbReference type="NCBIfam" id="TIGR01915">
    <property type="entry name" value="npdG"/>
    <property type="match status" value="1"/>
</dbReference>
<dbReference type="GO" id="GO:0016651">
    <property type="term" value="F:oxidoreductase activity, acting on NAD(P)H"/>
    <property type="evidence" value="ECO:0007669"/>
    <property type="project" value="InterPro"/>
</dbReference>
<dbReference type="GO" id="GO:0005886">
    <property type="term" value="C:plasma membrane"/>
    <property type="evidence" value="ECO:0007669"/>
    <property type="project" value="TreeGrafter"/>
</dbReference>
<dbReference type="AlphaFoldDB" id="A0AA97FDI1"/>
<dbReference type="PANTHER" id="PTHR14239:SF0">
    <property type="entry name" value="F420-DEPENDENT NADP REDUCTASE"/>
    <property type="match status" value="1"/>
</dbReference>
<dbReference type="InterPro" id="IPR051267">
    <property type="entry name" value="STEAP_metalloreductase"/>
</dbReference>
<dbReference type="GeneID" id="85229650"/>
<dbReference type="GO" id="GO:0015677">
    <property type="term" value="P:copper ion import"/>
    <property type="evidence" value="ECO:0007669"/>
    <property type="project" value="TreeGrafter"/>
</dbReference>
<dbReference type="EMBL" id="CP043875">
    <property type="protein sequence ID" value="WOF16234.1"/>
    <property type="molecule type" value="Genomic_DNA"/>
</dbReference>
<dbReference type="Pfam" id="PF03807">
    <property type="entry name" value="F420_oxidored"/>
    <property type="match status" value="1"/>
</dbReference>
<name>A0AA97FDI1_9EURY</name>
<dbReference type="PANTHER" id="PTHR14239">
    <property type="entry name" value="DUDULIN-RELATED"/>
    <property type="match status" value="1"/>
</dbReference>
<dbReference type="GO" id="GO:0052851">
    <property type="term" value="F:ferric-chelate reductase (NADPH) activity"/>
    <property type="evidence" value="ECO:0007669"/>
    <property type="project" value="TreeGrafter"/>
</dbReference>
<dbReference type="KEGG" id="mefw:F1737_05680"/>
<proteinExistence type="predicted"/>
<reference evidence="3 4" key="1">
    <citation type="submission" date="2019-09" db="EMBL/GenBank/DDBJ databases">
        <title>The complete genome of Methanoplanus sp. FWC-SCC4.</title>
        <authorList>
            <person name="Chen S.-C."/>
            <person name="Zhou Y.-Z."/>
            <person name="Lai M.-C."/>
        </authorList>
    </citation>
    <scope>NUCLEOTIDE SEQUENCE [LARGE SCALE GENOMIC DNA]</scope>
    <source>
        <strain evidence="3 4">FWC-SCC4</strain>
    </source>
</reference>
<evidence type="ECO:0000313" key="4">
    <source>
        <dbReference type="Proteomes" id="UP001301797"/>
    </source>
</evidence>
<dbReference type="GO" id="GO:0070967">
    <property type="term" value="F:coenzyme F420 binding"/>
    <property type="evidence" value="ECO:0007669"/>
    <property type="project" value="InterPro"/>
</dbReference>
<keyword evidence="1" id="KW-0560">Oxidoreductase</keyword>
<gene>
    <name evidence="3" type="primary">npdG</name>
    <name evidence="3" type="ORF">F1737_05680</name>
</gene>
<evidence type="ECO:0000256" key="1">
    <source>
        <dbReference type="ARBA" id="ARBA00023002"/>
    </source>
</evidence>
<dbReference type="GO" id="GO:0006740">
    <property type="term" value="P:NADPH regeneration"/>
    <property type="evidence" value="ECO:0007669"/>
    <property type="project" value="InterPro"/>
</dbReference>
<protein>
    <submittedName>
        <fullName evidence="3">NADPH-dependent F420 reductase</fullName>
    </submittedName>
</protein>
<feature type="domain" description="Pyrroline-5-carboxylate reductase catalytic N-terminal" evidence="2">
    <location>
        <begin position="2"/>
        <end position="101"/>
    </location>
</feature>
<sequence length="216" mass="23277">MKIGIVGGTGEIGQGLSHRLSHVHEVYLGSRDKDKACDISKCTIEELGKVSIKSLCCGATNQEAVDAGDIIVLSINYKHLESTLSTLTGFEDKIVITPINPIGRSDHFYHDPPPEGSAALAVKKLLPESARVVSAFNNIAANRWKEIDTELDYSVAVCSDDAEAKKIVMDLVNEVSKLKAFDAGPLAVSSIVESVTPLVLNIARYNKLKDVGIKFV</sequence>
<keyword evidence="4" id="KW-1185">Reference proteome</keyword>
<dbReference type="SUPFAM" id="SSF51735">
    <property type="entry name" value="NAD(P)-binding Rossmann-fold domains"/>
    <property type="match status" value="1"/>
</dbReference>
<dbReference type="InterPro" id="IPR028939">
    <property type="entry name" value="P5C_Rdtase_cat_N"/>
</dbReference>
<dbReference type="Gene3D" id="3.40.50.720">
    <property type="entry name" value="NAD(P)-binding Rossmann-like Domain"/>
    <property type="match status" value="1"/>
</dbReference>
<dbReference type="GO" id="GO:0008823">
    <property type="term" value="F:cupric reductase (NADH) activity"/>
    <property type="evidence" value="ECO:0007669"/>
    <property type="project" value="TreeGrafter"/>
</dbReference>